<dbReference type="EMBL" id="JARKIF010000006">
    <property type="protein sequence ID" value="KAJ7636694.1"/>
    <property type="molecule type" value="Genomic_DNA"/>
</dbReference>
<comment type="caution">
    <text evidence="1">The sequence shown here is derived from an EMBL/GenBank/DDBJ whole genome shotgun (WGS) entry which is preliminary data.</text>
</comment>
<evidence type="ECO:0000313" key="2">
    <source>
        <dbReference type="Proteomes" id="UP001221142"/>
    </source>
</evidence>
<dbReference type="Proteomes" id="UP001221142">
    <property type="component" value="Unassembled WGS sequence"/>
</dbReference>
<organism evidence="1 2">
    <name type="scientific">Roridomyces roridus</name>
    <dbReference type="NCBI Taxonomy" id="1738132"/>
    <lineage>
        <taxon>Eukaryota</taxon>
        <taxon>Fungi</taxon>
        <taxon>Dikarya</taxon>
        <taxon>Basidiomycota</taxon>
        <taxon>Agaricomycotina</taxon>
        <taxon>Agaricomycetes</taxon>
        <taxon>Agaricomycetidae</taxon>
        <taxon>Agaricales</taxon>
        <taxon>Marasmiineae</taxon>
        <taxon>Mycenaceae</taxon>
        <taxon>Roridomyces</taxon>
    </lineage>
</organism>
<accession>A0AAD7C1E8</accession>
<sequence length="279" mass="31578">MSSYRKSPVYFFSVNRAPPNVSMDEFKAQIESVTAQGLQFQRTAKTTRKCDLATIPLSSIIMNNTMDDYVKAAGLPNPRPIILTKTELYEERELKEESEVLKHPALATDSDIDVSMFFAHANIMFERQSSVTSTKRAHCLAILELPEDRSAEECEKRLDVLLDRFMKRPVVQKNILKFSLVSPWLAPSLSSLGVSHRIWKFRPTQDSSMNDSLREEGWHRLGKHTLIIHGEYASQQDLMEALDVTDPTLAELIVEAVKDFDTPGTTGFSADVVTKLEQK</sequence>
<proteinExistence type="predicted"/>
<reference evidence="1" key="1">
    <citation type="submission" date="2023-03" db="EMBL/GenBank/DDBJ databases">
        <title>Massive genome expansion in bonnet fungi (Mycena s.s.) driven by repeated elements and novel gene families across ecological guilds.</title>
        <authorList>
            <consortium name="Lawrence Berkeley National Laboratory"/>
            <person name="Harder C.B."/>
            <person name="Miyauchi S."/>
            <person name="Viragh M."/>
            <person name="Kuo A."/>
            <person name="Thoen E."/>
            <person name="Andreopoulos B."/>
            <person name="Lu D."/>
            <person name="Skrede I."/>
            <person name="Drula E."/>
            <person name="Henrissat B."/>
            <person name="Morin E."/>
            <person name="Kohler A."/>
            <person name="Barry K."/>
            <person name="LaButti K."/>
            <person name="Morin E."/>
            <person name="Salamov A."/>
            <person name="Lipzen A."/>
            <person name="Mereny Z."/>
            <person name="Hegedus B."/>
            <person name="Baldrian P."/>
            <person name="Stursova M."/>
            <person name="Weitz H."/>
            <person name="Taylor A."/>
            <person name="Grigoriev I.V."/>
            <person name="Nagy L.G."/>
            <person name="Martin F."/>
            <person name="Kauserud H."/>
        </authorList>
    </citation>
    <scope>NUCLEOTIDE SEQUENCE</scope>
    <source>
        <strain evidence="1">9284</strain>
    </source>
</reference>
<keyword evidence="2" id="KW-1185">Reference proteome</keyword>
<dbReference type="AlphaFoldDB" id="A0AAD7C1E8"/>
<protein>
    <submittedName>
        <fullName evidence="1">Uncharacterized protein</fullName>
    </submittedName>
</protein>
<gene>
    <name evidence="1" type="ORF">FB45DRAFT_1024795</name>
</gene>
<name>A0AAD7C1E8_9AGAR</name>
<evidence type="ECO:0000313" key="1">
    <source>
        <dbReference type="EMBL" id="KAJ7636694.1"/>
    </source>
</evidence>